<protein>
    <submittedName>
        <fullName evidence="2">Uncharacterized protein</fullName>
    </submittedName>
</protein>
<evidence type="ECO:0000256" key="1">
    <source>
        <dbReference type="SAM" id="MobiDB-lite"/>
    </source>
</evidence>
<dbReference type="RefSeq" id="XP_047783253.1">
    <property type="nucleotide sequence ID" value="XM_047922720.1"/>
</dbReference>
<evidence type="ECO:0000313" key="2">
    <source>
        <dbReference type="EMBL" id="KAH9841954.1"/>
    </source>
</evidence>
<sequence>MHLQARSPLERDIHLSTNVDGLDISGLHWSPYDTSLQQTTPTWSARQLHSPGSLRCPPVQSYLRSPESTVSTRPSPVRVHIRAAYYATKLRNPTTRQPRTRDRGGDARPGSSCAGQHETVAQLRPQPSTHHTPIPRTDTAVRRRAEPHGGRLESGRESNPSPDPAVSPASIRGPRLAWKAWKVADGHDLPRRSSYLHAREGVRSHGEFVVLGLVGRRRVRQALWRELDGNRFAQSYTTAIATIES</sequence>
<dbReference type="GeneID" id="72003452"/>
<proteinExistence type="predicted"/>
<dbReference type="EMBL" id="JADCUA010000003">
    <property type="protein sequence ID" value="KAH9841954.1"/>
    <property type="molecule type" value="Genomic_DNA"/>
</dbReference>
<gene>
    <name evidence="2" type="ORF">C8Q71DRAFT_739671</name>
</gene>
<keyword evidence="3" id="KW-1185">Reference proteome</keyword>
<comment type="caution">
    <text evidence="2">The sequence shown here is derived from an EMBL/GenBank/DDBJ whole genome shotgun (WGS) entry which is preliminary data.</text>
</comment>
<feature type="region of interest" description="Disordered" evidence="1">
    <location>
        <begin position="86"/>
        <end position="171"/>
    </location>
</feature>
<accession>A0ABQ8KTS0</accession>
<name>A0ABQ8KTS0_9APHY</name>
<dbReference type="Proteomes" id="UP000814176">
    <property type="component" value="Unassembled WGS sequence"/>
</dbReference>
<organism evidence="2 3">
    <name type="scientific">Rhodofomes roseus</name>
    <dbReference type="NCBI Taxonomy" id="34475"/>
    <lineage>
        <taxon>Eukaryota</taxon>
        <taxon>Fungi</taxon>
        <taxon>Dikarya</taxon>
        <taxon>Basidiomycota</taxon>
        <taxon>Agaricomycotina</taxon>
        <taxon>Agaricomycetes</taxon>
        <taxon>Polyporales</taxon>
        <taxon>Rhodofomes</taxon>
    </lineage>
</organism>
<feature type="compositionally biased region" description="Basic and acidic residues" evidence="1">
    <location>
        <begin position="139"/>
        <end position="156"/>
    </location>
</feature>
<reference evidence="2 3" key="1">
    <citation type="journal article" date="2021" name="Environ. Microbiol.">
        <title>Gene family expansions and transcriptome signatures uncover fungal adaptations to wood decay.</title>
        <authorList>
            <person name="Hage H."/>
            <person name="Miyauchi S."/>
            <person name="Viragh M."/>
            <person name="Drula E."/>
            <person name="Min B."/>
            <person name="Chaduli D."/>
            <person name="Navarro D."/>
            <person name="Favel A."/>
            <person name="Norest M."/>
            <person name="Lesage-Meessen L."/>
            <person name="Balint B."/>
            <person name="Merenyi Z."/>
            <person name="de Eugenio L."/>
            <person name="Morin E."/>
            <person name="Martinez A.T."/>
            <person name="Baldrian P."/>
            <person name="Stursova M."/>
            <person name="Martinez M.J."/>
            <person name="Novotny C."/>
            <person name="Magnuson J.K."/>
            <person name="Spatafora J.W."/>
            <person name="Maurice S."/>
            <person name="Pangilinan J."/>
            <person name="Andreopoulos W."/>
            <person name="LaButti K."/>
            <person name="Hundley H."/>
            <person name="Na H."/>
            <person name="Kuo A."/>
            <person name="Barry K."/>
            <person name="Lipzen A."/>
            <person name="Henrissat B."/>
            <person name="Riley R."/>
            <person name="Ahrendt S."/>
            <person name="Nagy L.G."/>
            <person name="Grigoriev I.V."/>
            <person name="Martin F."/>
            <person name="Rosso M.N."/>
        </authorList>
    </citation>
    <scope>NUCLEOTIDE SEQUENCE [LARGE SCALE GENOMIC DNA]</scope>
    <source>
        <strain evidence="2 3">CIRM-BRFM 1785</strain>
    </source>
</reference>
<evidence type="ECO:0000313" key="3">
    <source>
        <dbReference type="Proteomes" id="UP000814176"/>
    </source>
</evidence>